<dbReference type="RefSeq" id="WP_109458129.1">
    <property type="nucleotide sequence ID" value="NZ_QFBC01000003.1"/>
</dbReference>
<evidence type="ECO:0000313" key="1">
    <source>
        <dbReference type="EMBL" id="PWE56754.1"/>
    </source>
</evidence>
<dbReference type="AlphaFoldDB" id="A0A2U2DTX3"/>
<reference evidence="1 2" key="1">
    <citation type="submission" date="2018-05" db="EMBL/GenBank/DDBJ databases">
        <title>The draft genome of strain NS-104.</title>
        <authorList>
            <person name="Hang P."/>
            <person name="Jiang J."/>
        </authorList>
    </citation>
    <scope>NUCLEOTIDE SEQUENCE [LARGE SCALE GENOMIC DNA]</scope>
    <source>
        <strain evidence="1 2">NS-104</strain>
    </source>
</reference>
<accession>A0A2U2DTX3</accession>
<dbReference type="Proteomes" id="UP000245252">
    <property type="component" value="Unassembled WGS sequence"/>
</dbReference>
<gene>
    <name evidence="1" type="ORF">DEM27_10350</name>
</gene>
<protein>
    <submittedName>
        <fullName evidence="1">Uncharacterized protein</fullName>
    </submittedName>
</protein>
<name>A0A2U2DTX3_9HYPH</name>
<dbReference type="EMBL" id="QFBC01000003">
    <property type="protein sequence ID" value="PWE56754.1"/>
    <property type="molecule type" value="Genomic_DNA"/>
</dbReference>
<dbReference type="OrthoDB" id="8313682at2"/>
<sequence length="526" mass="53329">MPILDIEGRRIEVDDSFLSLSPEDQEATVMEIAGSLGIGGGPTLETAKQDRDDFYNSGIYAGSMNPLGSIAKGVDAFASGAQRAALLGWDDEASAAVNTAGGLTGDYESARSDANLKKMAQRDQNPVLSLAGEIAGSIAAGSSAAQAMSTAGRATTMGGKALRAAGEGAAVGAVAGAGESDPGERLGGAAMGAGIGAITGGALSAAGDALAGRSARRAAEAAAPSVDELAEASSALYQKADAAGVVIKPEAMDKLVNKMTVLAGRINRDLRPKTAGVVDDIQAMAGKPLSLAEFDELRQTIGLVMKNADPQDVRTLTQMKSTMDAFADRAGRAEVDGDAGGFKLLKEARDLWAKKAKTEIVEEMLDLADVKSGRYSQSGLQNAIRDKASQLYSKISSGKVKGFTQEEVALVRKMAKGEMTPTAVNWLAKWAPRGVVSLSGGVGVGGAVGTFLGGPVGGVIGSAVPGGIGFAASKAADNAALRGASALRDAAASGNAPVLGALEHRTTRLIPGLAAEETSLATRKRE</sequence>
<evidence type="ECO:0000313" key="2">
    <source>
        <dbReference type="Proteomes" id="UP000245252"/>
    </source>
</evidence>
<comment type="caution">
    <text evidence="1">The sequence shown here is derived from an EMBL/GenBank/DDBJ whole genome shotgun (WGS) entry which is preliminary data.</text>
</comment>
<keyword evidence="2" id="KW-1185">Reference proteome</keyword>
<organism evidence="1 2">
    <name type="scientific">Metarhizobium album</name>
    <dbReference type="NCBI Taxonomy" id="2182425"/>
    <lineage>
        <taxon>Bacteria</taxon>
        <taxon>Pseudomonadati</taxon>
        <taxon>Pseudomonadota</taxon>
        <taxon>Alphaproteobacteria</taxon>
        <taxon>Hyphomicrobiales</taxon>
        <taxon>Rhizobiaceae</taxon>
        <taxon>Metarhizobium</taxon>
    </lineage>
</organism>
<proteinExistence type="predicted"/>